<dbReference type="RefSeq" id="XP_024344113.1">
    <property type="nucleotide sequence ID" value="XM_024477299.1"/>
</dbReference>
<keyword evidence="2" id="KW-1185">Reference proteome</keyword>
<protein>
    <submittedName>
        <fullName evidence="1">Uncharacterized protein</fullName>
    </submittedName>
</protein>
<dbReference type="Proteomes" id="UP000194127">
    <property type="component" value="Unassembled WGS sequence"/>
</dbReference>
<proteinExistence type="predicted"/>
<dbReference type="AlphaFoldDB" id="A0A1X6NF94"/>
<dbReference type="GeneID" id="36322249"/>
<evidence type="ECO:0000313" key="1">
    <source>
        <dbReference type="EMBL" id="OSX67319.1"/>
    </source>
</evidence>
<accession>A0A1X6NF94</accession>
<evidence type="ECO:0000313" key="2">
    <source>
        <dbReference type="Proteomes" id="UP000194127"/>
    </source>
</evidence>
<dbReference type="OrthoDB" id="2806003at2759"/>
<sequence>MIFTPRLPAQTTFYPSPDAIFITQSSMSDTVKCASSEANGGTCSWPTCGCAEPPRSK</sequence>
<gene>
    <name evidence="1" type="ORF">POSPLADRAFT_1037947</name>
</gene>
<reference evidence="1 2" key="1">
    <citation type="submission" date="2017-04" db="EMBL/GenBank/DDBJ databases">
        <title>Genome Sequence of the Model Brown-Rot Fungus Postia placenta SB12.</title>
        <authorList>
            <consortium name="DOE Joint Genome Institute"/>
            <person name="Gaskell J."/>
            <person name="Kersten P."/>
            <person name="Larrondo L.F."/>
            <person name="Canessa P."/>
            <person name="Martinez D."/>
            <person name="Hibbett D."/>
            <person name="Schmoll M."/>
            <person name="Kubicek C.P."/>
            <person name="Martinez A.T."/>
            <person name="Yadav J."/>
            <person name="Master E."/>
            <person name="Magnuson J.K."/>
            <person name="James T."/>
            <person name="Yaver D."/>
            <person name="Berka R."/>
            <person name="Labutti K."/>
            <person name="Lipzen A."/>
            <person name="Aerts A."/>
            <person name="Barry K."/>
            <person name="Henrissat B."/>
            <person name="Blanchette R."/>
            <person name="Grigoriev I."/>
            <person name="Cullen D."/>
        </authorList>
    </citation>
    <scope>NUCLEOTIDE SEQUENCE [LARGE SCALE GENOMIC DNA]</scope>
    <source>
        <strain evidence="1 2">MAD-698-R-SB12</strain>
    </source>
</reference>
<name>A0A1X6NF94_9APHY</name>
<dbReference type="EMBL" id="KZ110591">
    <property type="protein sequence ID" value="OSX67319.1"/>
    <property type="molecule type" value="Genomic_DNA"/>
</dbReference>
<organism evidence="1 2">
    <name type="scientific">Postia placenta MAD-698-R-SB12</name>
    <dbReference type="NCBI Taxonomy" id="670580"/>
    <lineage>
        <taxon>Eukaryota</taxon>
        <taxon>Fungi</taxon>
        <taxon>Dikarya</taxon>
        <taxon>Basidiomycota</taxon>
        <taxon>Agaricomycotina</taxon>
        <taxon>Agaricomycetes</taxon>
        <taxon>Polyporales</taxon>
        <taxon>Adustoporiaceae</taxon>
        <taxon>Rhodonia</taxon>
    </lineage>
</organism>